<dbReference type="GO" id="GO:0017119">
    <property type="term" value="C:Golgi transport complex"/>
    <property type="evidence" value="ECO:0007669"/>
    <property type="project" value="TreeGrafter"/>
</dbReference>
<dbReference type="InterPro" id="IPR001611">
    <property type="entry name" value="Leu-rich_rpt"/>
</dbReference>
<dbReference type="GO" id="GO:0007030">
    <property type="term" value="P:Golgi organization"/>
    <property type="evidence" value="ECO:0007669"/>
    <property type="project" value="TreeGrafter"/>
</dbReference>
<dbReference type="AlphaFoldDB" id="T2M4R1"/>
<gene>
    <name evidence="11" type="primary">COG4</name>
</gene>
<dbReference type="EMBL" id="HAAD01001046">
    <property type="protein sequence ID" value="CDG67278.1"/>
    <property type="molecule type" value="mRNA"/>
</dbReference>
<sequence length="743" mass="84485">EMKDLNSNNNVNNLQDYESLKKLYDELQLQENEVEKELEGVIKEHDQLLIQLESVPKLVSSLDILSLDGNNLSNIISKTSLLAENVSSKVRLLDFAKGCIQDAIKRVDDILDLKSCVEGVKHSFKNEEYEQAAAFIHRYLSLDERALREILPADTEENDLSASFSYLHEAKASLQADVSKKFDEAVIARSRQQVERFFKLFPLVGLQEEGLLKFSKYLRAQIAEYSEINLDAALRADPKERLSSVIFAGTLTNLFESIAKVIDDQQPLVDTFYGPGMMLTVLKELQLECDLQAKYILEQFFISRSFQKVCENLTKTSDKQKGSDIKERVDPKDLDLLLGEIVLFSARAEIYHAFLNKRIQNDLDVIHNGKPSENEFYDVYLKSGLCRSIETLMSDYIVMESYFMKQMMLKAITMDMSDRDSITSSAVDDIFFVLQKCLRRTISAKNMNIACAVINNASAILTSEYMDFFKSKIKTVGFLSSSLDISGMFQGKAQTNTTDLLTSKRDFLVVLNNIDTSCEYLAKLVADITEESVQKINQSEQLKLQSCLNDLASCSQEFKNILQTGILQLCTNALLPKFYSLIDSYVNVKHVLTEEDFSYYEVNDPFVQNLIAGLDSKIVSLKDCLTTTNYGLVVSMLCHEISARLEKVIIKCTFNRLGGLQLDKDLRSLIQYLTNASEWTIRDKFARITQISTILNLDKVNELLDYWGENSGPLTWRLTPGEVRAVLALRSDFRNEDIQRLKL</sequence>
<dbReference type="Gene3D" id="1.10.287.1060">
    <property type="entry name" value="ESAT-6-like"/>
    <property type="match status" value="1"/>
</dbReference>
<evidence type="ECO:0000256" key="1">
    <source>
        <dbReference type="ARBA" id="ARBA00004395"/>
    </source>
</evidence>
<dbReference type="InterPro" id="IPR048680">
    <property type="entry name" value="COG4_N"/>
</dbReference>
<protein>
    <recommendedName>
        <fullName evidence="3">Conserved oligomeric Golgi complex subunit 4</fullName>
    </recommendedName>
    <alternativeName>
        <fullName evidence="8">Component of oligomeric Golgi complex 4</fullName>
    </alternativeName>
</protein>
<dbReference type="InterPro" id="IPR048684">
    <property type="entry name" value="COG4_C"/>
</dbReference>
<evidence type="ECO:0000259" key="10">
    <source>
        <dbReference type="SMART" id="SM00762"/>
    </source>
</evidence>
<dbReference type="Pfam" id="PF20662">
    <property type="entry name" value="COG4_C"/>
    <property type="match status" value="1"/>
</dbReference>
<dbReference type="GO" id="GO:0006890">
    <property type="term" value="P:retrograde vesicle-mediated transport, Golgi to endoplasmic reticulum"/>
    <property type="evidence" value="ECO:0007669"/>
    <property type="project" value="TreeGrafter"/>
</dbReference>
<evidence type="ECO:0000256" key="3">
    <source>
        <dbReference type="ARBA" id="ARBA00020975"/>
    </source>
</evidence>
<evidence type="ECO:0000256" key="9">
    <source>
        <dbReference type="SAM" id="Coils"/>
    </source>
</evidence>
<dbReference type="PROSITE" id="PS51450">
    <property type="entry name" value="LRR"/>
    <property type="match status" value="1"/>
</dbReference>
<proteinExistence type="evidence at transcript level"/>
<feature type="domain" description="COG4 transport protein middle alpha-helical bundle" evidence="10">
    <location>
        <begin position="167"/>
        <end position="474"/>
    </location>
</feature>
<dbReference type="PANTHER" id="PTHR24016:SF0">
    <property type="entry name" value="CONSERVED OLIGOMERIC GOLGI COMPLEX SUBUNIT 4"/>
    <property type="match status" value="1"/>
</dbReference>
<comment type="similarity">
    <text evidence="2">Belongs to the COG4 family.</text>
</comment>
<dbReference type="GO" id="GO:0000139">
    <property type="term" value="C:Golgi membrane"/>
    <property type="evidence" value="ECO:0007669"/>
    <property type="project" value="UniProtKB-SubCell"/>
</dbReference>
<organism evidence="11">
    <name type="scientific">Hydra vulgaris</name>
    <name type="common">Hydra</name>
    <name type="synonym">Hydra attenuata</name>
    <dbReference type="NCBI Taxonomy" id="6087"/>
    <lineage>
        <taxon>Eukaryota</taxon>
        <taxon>Metazoa</taxon>
        <taxon>Cnidaria</taxon>
        <taxon>Hydrozoa</taxon>
        <taxon>Hydroidolina</taxon>
        <taxon>Anthoathecata</taxon>
        <taxon>Aplanulata</taxon>
        <taxon>Hydridae</taxon>
        <taxon>Hydra</taxon>
    </lineage>
</organism>
<evidence type="ECO:0000256" key="7">
    <source>
        <dbReference type="ARBA" id="ARBA00023136"/>
    </source>
</evidence>
<evidence type="ECO:0000256" key="2">
    <source>
        <dbReference type="ARBA" id="ARBA00009215"/>
    </source>
</evidence>
<keyword evidence="9" id="KW-0175">Coiled coil</keyword>
<reference evidence="11" key="1">
    <citation type="journal article" date="2013" name="Genome Biol. Evol.">
        <title>Punctuated emergences of genetic and phenotypic innovations in eumetazoan, bilaterian, euteleostome, and hominidae ancestors.</title>
        <authorList>
            <person name="Wenger Y."/>
            <person name="Galliot B."/>
        </authorList>
    </citation>
    <scope>NUCLEOTIDE SEQUENCE</scope>
    <source>
        <tissue evidence="11">Whole animals</tissue>
    </source>
</reference>
<evidence type="ECO:0000313" key="11">
    <source>
        <dbReference type="EMBL" id="CDG67278.1"/>
    </source>
</evidence>
<evidence type="ECO:0000256" key="4">
    <source>
        <dbReference type="ARBA" id="ARBA00022448"/>
    </source>
</evidence>
<name>T2M4R1_HYDVU</name>
<dbReference type="InterPro" id="IPR048682">
    <property type="entry name" value="COG4"/>
</dbReference>
<dbReference type="OrthoDB" id="1936594at2759"/>
<dbReference type="GO" id="GO:0015031">
    <property type="term" value="P:protein transport"/>
    <property type="evidence" value="ECO:0007669"/>
    <property type="project" value="UniProtKB-KW"/>
</dbReference>
<evidence type="ECO:0000256" key="6">
    <source>
        <dbReference type="ARBA" id="ARBA00023034"/>
    </source>
</evidence>
<accession>T2M4R1</accession>
<comment type="subcellular location">
    <subcellularLocation>
        <location evidence="1">Golgi apparatus membrane</location>
        <topology evidence="1">Peripheral membrane protein</topology>
    </subcellularLocation>
</comment>
<dbReference type="Pfam" id="PF20663">
    <property type="entry name" value="COG4_N"/>
    <property type="match status" value="1"/>
</dbReference>
<feature type="coiled-coil region" evidence="9">
    <location>
        <begin position="17"/>
        <end position="44"/>
    </location>
</feature>
<dbReference type="Pfam" id="PF08318">
    <property type="entry name" value="COG4_m"/>
    <property type="match status" value="1"/>
</dbReference>
<dbReference type="Gene3D" id="1.20.58.1970">
    <property type="match status" value="1"/>
</dbReference>
<feature type="non-terminal residue" evidence="11">
    <location>
        <position position="1"/>
    </location>
</feature>
<keyword evidence="7" id="KW-0472">Membrane</keyword>
<keyword evidence="6" id="KW-0333">Golgi apparatus</keyword>
<dbReference type="PANTHER" id="PTHR24016">
    <property type="entry name" value="CONSERVED OLIGOMERIC GOLGI COMPLEX SUBUNIT 4"/>
    <property type="match status" value="1"/>
</dbReference>
<keyword evidence="5" id="KW-0653">Protein transport</keyword>
<dbReference type="SMART" id="SM00762">
    <property type="entry name" value="Cog4"/>
    <property type="match status" value="1"/>
</dbReference>
<evidence type="ECO:0000256" key="5">
    <source>
        <dbReference type="ARBA" id="ARBA00022927"/>
    </source>
</evidence>
<evidence type="ECO:0000256" key="8">
    <source>
        <dbReference type="ARBA" id="ARBA00031340"/>
    </source>
</evidence>
<dbReference type="InterPro" id="IPR013167">
    <property type="entry name" value="COG4_M"/>
</dbReference>
<keyword evidence="4" id="KW-0813">Transport</keyword>